<name>A0A8J4BA97_9CHLO</name>
<dbReference type="AlphaFoldDB" id="A0A8J4BA97"/>
<proteinExistence type="predicted"/>
<organism evidence="1 2">
    <name type="scientific">Volvox africanus</name>
    <dbReference type="NCBI Taxonomy" id="51714"/>
    <lineage>
        <taxon>Eukaryota</taxon>
        <taxon>Viridiplantae</taxon>
        <taxon>Chlorophyta</taxon>
        <taxon>core chlorophytes</taxon>
        <taxon>Chlorophyceae</taxon>
        <taxon>CS clade</taxon>
        <taxon>Chlamydomonadales</taxon>
        <taxon>Volvocaceae</taxon>
        <taxon>Volvox</taxon>
    </lineage>
</organism>
<comment type="caution">
    <text evidence="1">The sequence shown here is derived from an EMBL/GenBank/DDBJ whole genome shotgun (WGS) entry which is preliminary data.</text>
</comment>
<evidence type="ECO:0000313" key="2">
    <source>
        <dbReference type="Proteomes" id="UP000747399"/>
    </source>
</evidence>
<dbReference type="EMBL" id="BNCO01000028">
    <property type="protein sequence ID" value="GIL57637.1"/>
    <property type="molecule type" value="Genomic_DNA"/>
</dbReference>
<evidence type="ECO:0000313" key="1">
    <source>
        <dbReference type="EMBL" id="GIL57637.1"/>
    </source>
</evidence>
<sequence>MFHAQLIADLTAQPPAKRRAGAVQPGGLGSPLVPCPETAVAPPTSYVRASAGPAPPVRCSSKDAFRRSAAAAAAAAVMVAGDGGATDRQHACGWIHVPLVPSAAG</sequence>
<protein>
    <submittedName>
        <fullName evidence="1">Uncharacterized protein</fullName>
    </submittedName>
</protein>
<accession>A0A8J4BA97</accession>
<keyword evidence="2" id="KW-1185">Reference proteome</keyword>
<dbReference type="Proteomes" id="UP000747399">
    <property type="component" value="Unassembled WGS sequence"/>
</dbReference>
<reference evidence="1" key="1">
    <citation type="journal article" date="2021" name="Proc. Natl. Acad. Sci. U.S.A.">
        <title>Three genomes in the algal genus Volvox reveal the fate of a haploid sex-determining region after a transition to homothallism.</title>
        <authorList>
            <person name="Yamamoto K."/>
            <person name="Hamaji T."/>
            <person name="Kawai-Toyooka H."/>
            <person name="Matsuzaki R."/>
            <person name="Takahashi F."/>
            <person name="Nishimura Y."/>
            <person name="Kawachi M."/>
            <person name="Noguchi H."/>
            <person name="Minakuchi Y."/>
            <person name="Umen J.G."/>
            <person name="Toyoda A."/>
            <person name="Nozaki H."/>
        </authorList>
    </citation>
    <scope>NUCLEOTIDE SEQUENCE</scope>
    <source>
        <strain evidence="1">NIES-3780</strain>
    </source>
</reference>
<gene>
    <name evidence="1" type="ORF">Vafri_12831</name>
</gene>